<dbReference type="Pfam" id="PF16862">
    <property type="entry name" value="Glyco_hydro_79C"/>
    <property type="match status" value="1"/>
</dbReference>
<name>A0A9W9K580_9EURO</name>
<dbReference type="InterPro" id="IPR031728">
    <property type="entry name" value="GlcAase_C"/>
</dbReference>
<dbReference type="GeneID" id="81397176"/>
<dbReference type="PANTHER" id="PTHR36183:SF2">
    <property type="entry name" value="BETA-GLUCURONIDASE C-TERMINAL DOMAIN-CONTAINING PROTEIN"/>
    <property type="match status" value="1"/>
</dbReference>
<proteinExistence type="predicted"/>
<feature type="signal peptide" evidence="1">
    <location>
        <begin position="1"/>
        <end position="17"/>
    </location>
</feature>
<dbReference type="AlphaFoldDB" id="A0A9W9K580"/>
<accession>A0A9W9K580</accession>
<dbReference type="Proteomes" id="UP001141434">
    <property type="component" value="Unassembled WGS sequence"/>
</dbReference>
<dbReference type="SUPFAM" id="SSF51445">
    <property type="entry name" value="(Trans)glycosidases"/>
    <property type="match status" value="1"/>
</dbReference>
<reference evidence="3" key="2">
    <citation type="journal article" date="2023" name="IMA Fungus">
        <title>Comparative genomic study of the Penicillium genus elucidates a diverse pangenome and 15 lateral gene transfer events.</title>
        <authorList>
            <person name="Petersen C."/>
            <person name="Sorensen T."/>
            <person name="Nielsen M.R."/>
            <person name="Sondergaard T.E."/>
            <person name="Sorensen J.L."/>
            <person name="Fitzpatrick D.A."/>
            <person name="Frisvad J.C."/>
            <person name="Nielsen K.L."/>
        </authorList>
    </citation>
    <scope>NUCLEOTIDE SEQUENCE</scope>
    <source>
        <strain evidence="3">IBT 34128</strain>
    </source>
</reference>
<gene>
    <name evidence="3" type="ORF">NUU61_007482</name>
</gene>
<dbReference type="InterPro" id="IPR017853">
    <property type="entry name" value="GH"/>
</dbReference>
<evidence type="ECO:0000259" key="2">
    <source>
        <dbReference type="Pfam" id="PF16862"/>
    </source>
</evidence>
<evidence type="ECO:0000313" key="4">
    <source>
        <dbReference type="Proteomes" id="UP001141434"/>
    </source>
</evidence>
<organism evidence="3 4">
    <name type="scientific">Penicillium alfredii</name>
    <dbReference type="NCBI Taxonomy" id="1506179"/>
    <lineage>
        <taxon>Eukaryota</taxon>
        <taxon>Fungi</taxon>
        <taxon>Dikarya</taxon>
        <taxon>Ascomycota</taxon>
        <taxon>Pezizomycotina</taxon>
        <taxon>Eurotiomycetes</taxon>
        <taxon>Eurotiomycetidae</taxon>
        <taxon>Eurotiales</taxon>
        <taxon>Aspergillaceae</taxon>
        <taxon>Penicillium</taxon>
    </lineage>
</organism>
<dbReference type="RefSeq" id="XP_056510807.1">
    <property type="nucleotide sequence ID" value="XM_056658007.1"/>
</dbReference>
<dbReference type="Gene3D" id="3.20.20.80">
    <property type="entry name" value="Glycosidases"/>
    <property type="match status" value="1"/>
</dbReference>
<keyword evidence="4" id="KW-1185">Reference proteome</keyword>
<feature type="domain" description="Beta-glucuronidase C-terminal" evidence="2">
    <location>
        <begin position="399"/>
        <end position="514"/>
    </location>
</feature>
<evidence type="ECO:0000313" key="3">
    <source>
        <dbReference type="EMBL" id="KAJ5092612.1"/>
    </source>
</evidence>
<dbReference type="InterPro" id="IPR052974">
    <property type="entry name" value="GH79_Enzymes"/>
</dbReference>
<dbReference type="OrthoDB" id="2831684at2759"/>
<dbReference type="PANTHER" id="PTHR36183">
    <property type="entry name" value="BETA-GLUCURONIDASE"/>
    <property type="match status" value="1"/>
</dbReference>
<protein>
    <recommendedName>
        <fullName evidence="2">Beta-glucuronidase C-terminal domain-containing protein</fullName>
    </recommendedName>
</protein>
<sequence>MHSHLASSLLVAALSQAGQNTSYDISIAKTAPAGASAVPADFFGFGWESGLVPHYNNTFSENIVNEIGSRMSKPLVIRIGGTSGDHIFFRADQKNATTCTSGWACNLNSKDTFYIGPSYFDTLKRFKNASMSVQAPMQVNPEMKNTMAYIDHAWKALGQDRVDSIALGNEPNWYKYPENENSVAQYVKAGKEIEERVVKEYSLTGDAARIFQVGEIASQGVKSDKFSLEDVVKGFDKTGRSKLAALHFYQLTEKFHDKSNYTAELLQEKLMNHTVIKNHLRPYAKDAAKIGSLPLVISEVGSALGNSPVWFGAGFGAAIWAVDFHLTAMVLGIKRVCNTEEPVATHSFWVPDHTTRHTTGPAVQGVFPAAAFIADFVGKDKLGKVSEIELAEDQLLTGYVSYGLQSKKPQRIALINMREWHKGSKYNRGTAKVTVDVGDGVKSAMARYLSSESGSFARGYDLGGEGEIVTWAGEHWSHKLKLGKGVFTSKPREHKLNVQNGKVMVPLRDTEAVMITVE</sequence>
<feature type="chain" id="PRO_5040954548" description="Beta-glucuronidase C-terminal domain-containing protein" evidence="1">
    <location>
        <begin position="18"/>
        <end position="518"/>
    </location>
</feature>
<keyword evidence="1" id="KW-0732">Signal</keyword>
<dbReference type="EMBL" id="JAPMSZ010000009">
    <property type="protein sequence ID" value="KAJ5092612.1"/>
    <property type="molecule type" value="Genomic_DNA"/>
</dbReference>
<evidence type="ECO:0000256" key="1">
    <source>
        <dbReference type="SAM" id="SignalP"/>
    </source>
</evidence>
<reference evidence="3" key="1">
    <citation type="submission" date="2022-11" db="EMBL/GenBank/DDBJ databases">
        <authorList>
            <person name="Petersen C."/>
        </authorList>
    </citation>
    <scope>NUCLEOTIDE SEQUENCE</scope>
    <source>
        <strain evidence="3">IBT 34128</strain>
    </source>
</reference>
<comment type="caution">
    <text evidence="3">The sequence shown here is derived from an EMBL/GenBank/DDBJ whole genome shotgun (WGS) entry which is preliminary data.</text>
</comment>